<dbReference type="InterPro" id="IPR024983">
    <property type="entry name" value="CHAT_dom"/>
</dbReference>
<dbReference type="EMBL" id="JAAHFQ010000829">
    <property type="protein sequence ID" value="NER31472.1"/>
    <property type="molecule type" value="Genomic_DNA"/>
</dbReference>
<evidence type="ECO:0000313" key="2">
    <source>
        <dbReference type="EMBL" id="NER31472.1"/>
    </source>
</evidence>
<gene>
    <name evidence="2" type="ORF">F6J89_28615</name>
</gene>
<protein>
    <submittedName>
        <fullName evidence="2">CHAT domain-containing protein</fullName>
    </submittedName>
</protein>
<reference evidence="2" key="1">
    <citation type="submission" date="2019-11" db="EMBL/GenBank/DDBJ databases">
        <title>Genomic insights into an expanded diversity of filamentous marine cyanobacteria reveals the extraordinary biosynthetic potential of Moorea and Okeania.</title>
        <authorList>
            <person name="Ferreira Leao T."/>
            <person name="Wang M."/>
            <person name="Moss N."/>
            <person name="Da Silva R."/>
            <person name="Sanders J."/>
            <person name="Nurk S."/>
            <person name="Gurevich A."/>
            <person name="Humphrey G."/>
            <person name="Reher R."/>
            <person name="Zhu Q."/>
            <person name="Belda-Ferre P."/>
            <person name="Glukhov E."/>
            <person name="Rex R."/>
            <person name="Dorrestein P.C."/>
            <person name="Knight R."/>
            <person name="Pevzner P."/>
            <person name="Gerwick W.H."/>
            <person name="Gerwick L."/>
        </authorList>
    </citation>
    <scope>NUCLEOTIDE SEQUENCE</scope>
    <source>
        <strain evidence="2">SIO1C4</strain>
    </source>
</reference>
<name>A0A6B3NM70_9CYAN</name>
<feature type="domain" description="CHAT" evidence="1">
    <location>
        <begin position="95"/>
        <end position="327"/>
    </location>
</feature>
<organism evidence="2">
    <name type="scientific">Symploca sp. SIO1C4</name>
    <dbReference type="NCBI Taxonomy" id="2607765"/>
    <lineage>
        <taxon>Bacteria</taxon>
        <taxon>Bacillati</taxon>
        <taxon>Cyanobacteriota</taxon>
        <taxon>Cyanophyceae</taxon>
        <taxon>Coleofasciculales</taxon>
        <taxon>Coleofasciculaceae</taxon>
        <taxon>Symploca</taxon>
    </lineage>
</organism>
<proteinExistence type="predicted"/>
<accession>A0A6B3NM70</accession>
<comment type="caution">
    <text evidence="2">The sequence shown here is derived from an EMBL/GenBank/DDBJ whole genome shotgun (WGS) entry which is preliminary data.</text>
</comment>
<sequence>MGKLVVLKIVDGSSEQGFTVTLQIGEEGRNPSSQITGTLPAAPEISQYYSGWSNAYRSLGSRYRLEAKAALVTNVSKVEICCQAAQALKERLNVWLKSESFRPIREKLLEQLIPSDEIRLIIQTENIWLRRLPWHLWDICDRYPKAEISLSVPAYENVEQFSKPQSQVRILAILGNSIGINTEADRLLLEQLPDAQVSFLVEPQRQELTQQLWRQGWDIIFFAGHSSSGDNGETGRIYINQTECLTVEQLKYALKKAVTRGLKIAIFNSCDGLGLARNLADLHIPQVIVMREPVPDVVAQEFLKSFLESFALGESFYLAVREARERLQ</sequence>
<evidence type="ECO:0000259" key="1">
    <source>
        <dbReference type="Pfam" id="PF12770"/>
    </source>
</evidence>
<dbReference type="AlphaFoldDB" id="A0A6B3NM70"/>
<dbReference type="Pfam" id="PF12770">
    <property type="entry name" value="CHAT"/>
    <property type="match status" value="1"/>
</dbReference>
<feature type="non-terminal residue" evidence="2">
    <location>
        <position position="328"/>
    </location>
</feature>